<feature type="chain" id="PRO_5007353502" description="Peptidase C1A papain C-terminal domain-containing protein" evidence="8">
    <location>
        <begin position="22"/>
        <end position="342"/>
    </location>
</feature>
<dbReference type="SUPFAM" id="SSF54001">
    <property type="entry name" value="Cysteine proteinases"/>
    <property type="match status" value="1"/>
</dbReference>
<dbReference type="PRINTS" id="PR00705">
    <property type="entry name" value="PAPAIN"/>
</dbReference>
<dbReference type="PROSITE" id="PS00640">
    <property type="entry name" value="THIOL_PROTEASE_ASN"/>
    <property type="match status" value="1"/>
</dbReference>
<dbReference type="Pfam" id="PF08127">
    <property type="entry name" value="Propeptide_C1"/>
    <property type="match status" value="1"/>
</dbReference>
<evidence type="ECO:0000256" key="2">
    <source>
        <dbReference type="ARBA" id="ARBA00022670"/>
    </source>
</evidence>
<dbReference type="EMBL" id="KL363196">
    <property type="protein sequence ID" value="KFD55994.1"/>
    <property type="molecule type" value="Genomic_DNA"/>
</dbReference>
<keyword evidence="5" id="KW-0788">Thiol protease</keyword>
<keyword evidence="12" id="KW-1185">Reference proteome</keyword>
<dbReference type="InterPro" id="IPR000668">
    <property type="entry name" value="Peptidase_C1A_C"/>
</dbReference>
<dbReference type="SMART" id="SM00645">
    <property type="entry name" value="Pept_C1"/>
    <property type="match status" value="1"/>
</dbReference>
<protein>
    <recommendedName>
        <fullName evidence="9">Peptidase C1A papain C-terminal domain-containing protein</fullName>
    </recommendedName>
</protein>
<dbReference type="GO" id="GO:0006508">
    <property type="term" value="P:proteolysis"/>
    <property type="evidence" value="ECO:0007669"/>
    <property type="project" value="UniProtKB-KW"/>
</dbReference>
<dbReference type="Proteomes" id="UP000030758">
    <property type="component" value="Unassembled WGS sequence"/>
</dbReference>
<evidence type="ECO:0000256" key="1">
    <source>
        <dbReference type="ARBA" id="ARBA00008455"/>
    </source>
</evidence>
<keyword evidence="4" id="KW-0378">Hydrolase</keyword>
<dbReference type="EMBL" id="KL367506">
    <property type="protein sequence ID" value="KFD68250.1"/>
    <property type="molecule type" value="Genomic_DNA"/>
</dbReference>
<dbReference type="PANTHER" id="PTHR12411">
    <property type="entry name" value="CYSTEINE PROTEASE FAMILY C1-RELATED"/>
    <property type="match status" value="1"/>
</dbReference>
<keyword evidence="2" id="KW-0645">Protease</keyword>
<dbReference type="Proteomes" id="UP000030764">
    <property type="component" value="Unassembled WGS sequence"/>
</dbReference>
<keyword evidence="7" id="KW-1015">Disulfide bond</keyword>
<dbReference type="OrthoDB" id="10058785at2759"/>
<feature type="domain" description="Peptidase C1A papain C-terminal" evidence="9">
    <location>
        <begin position="84"/>
        <end position="334"/>
    </location>
</feature>
<organism evidence="10 12">
    <name type="scientific">Trichuris suis</name>
    <name type="common">pig whipworm</name>
    <dbReference type="NCBI Taxonomy" id="68888"/>
    <lineage>
        <taxon>Eukaryota</taxon>
        <taxon>Metazoa</taxon>
        <taxon>Ecdysozoa</taxon>
        <taxon>Nematoda</taxon>
        <taxon>Enoplea</taxon>
        <taxon>Dorylaimia</taxon>
        <taxon>Trichinellida</taxon>
        <taxon>Trichuridae</taxon>
        <taxon>Trichuris</taxon>
    </lineage>
</organism>
<dbReference type="InterPro" id="IPR012599">
    <property type="entry name" value="Propeptide_C1A"/>
</dbReference>
<reference evidence="10 12" key="1">
    <citation type="journal article" date="2014" name="Nat. Genet.">
        <title>Genome and transcriptome of the porcine whipworm Trichuris suis.</title>
        <authorList>
            <person name="Jex A.R."/>
            <person name="Nejsum P."/>
            <person name="Schwarz E.M."/>
            <person name="Hu L."/>
            <person name="Young N.D."/>
            <person name="Hall R.S."/>
            <person name="Korhonen P.K."/>
            <person name="Liao S."/>
            <person name="Thamsborg S."/>
            <person name="Xia J."/>
            <person name="Xu P."/>
            <person name="Wang S."/>
            <person name="Scheerlinck J.P."/>
            <person name="Hofmann A."/>
            <person name="Sternberg P.W."/>
            <person name="Wang J."/>
            <person name="Gasser R.B."/>
        </authorList>
    </citation>
    <scope>NUCLEOTIDE SEQUENCE [LARGE SCALE GENOMIC DNA]</scope>
    <source>
        <strain evidence="11">DCEP-RM93F</strain>
        <strain evidence="10">DCEP-RM93M</strain>
    </source>
</reference>
<dbReference type="PROSITE" id="PS00139">
    <property type="entry name" value="THIOL_PROTEASE_CYS"/>
    <property type="match status" value="1"/>
</dbReference>
<dbReference type="CDD" id="cd02620">
    <property type="entry name" value="Peptidase_C1A_CathepsinB"/>
    <property type="match status" value="1"/>
</dbReference>
<dbReference type="InterPro" id="IPR038765">
    <property type="entry name" value="Papain-like_cys_pep_sf"/>
</dbReference>
<evidence type="ECO:0000256" key="4">
    <source>
        <dbReference type="ARBA" id="ARBA00022801"/>
    </source>
</evidence>
<evidence type="ECO:0000256" key="3">
    <source>
        <dbReference type="ARBA" id="ARBA00022729"/>
    </source>
</evidence>
<evidence type="ECO:0000256" key="7">
    <source>
        <dbReference type="ARBA" id="ARBA00023157"/>
    </source>
</evidence>
<keyword evidence="6" id="KW-0865">Zymogen</keyword>
<name>A0A085MFJ8_9BILA</name>
<evidence type="ECO:0000313" key="10">
    <source>
        <dbReference type="EMBL" id="KFD55994.1"/>
    </source>
</evidence>
<sequence length="342" mass="38332">MHCSLWVTFFLTSATLVITQAVRLAINKDLINHINSLNTTWKAGENEFFKGMSIEYAKKLMGTKLHTAVNGKYFKPTFEDYGPIPEVFDARKKWPECDSIRQIRDQSNCGSCWAIAAAEAISDRICIATKGKQKPTISTTDLLACCGLDCGWGCEGGFPYNAWVYWVKHGLVTGGLYNSSNGCQPYPFPPCSHHINGTYPPCKELRETPTCTKKCSETYHAKDYASDKYYGSAAYMISFGDRGIQGDLMKYGPMEATIAVYQDFLTYKSGVYQHKTGKFVGYHAVRLLGWGIEQNTPYWLLANSWNPEWGEKGFFKVIRGKNDTFIEEECVGGLFGCFDSAS</sequence>
<dbReference type="Pfam" id="PF00112">
    <property type="entry name" value="Peptidase_C1"/>
    <property type="match status" value="1"/>
</dbReference>
<evidence type="ECO:0000256" key="5">
    <source>
        <dbReference type="ARBA" id="ARBA00022807"/>
    </source>
</evidence>
<dbReference type="AlphaFoldDB" id="A0A085MFJ8"/>
<proteinExistence type="inferred from homology"/>
<dbReference type="InterPro" id="IPR013128">
    <property type="entry name" value="Peptidase_C1A"/>
</dbReference>
<evidence type="ECO:0000313" key="12">
    <source>
        <dbReference type="Proteomes" id="UP000030764"/>
    </source>
</evidence>
<feature type="signal peptide" evidence="8">
    <location>
        <begin position="1"/>
        <end position="21"/>
    </location>
</feature>
<dbReference type="FunFam" id="3.90.70.10:FF:000031">
    <property type="entry name" value="Cathepsin B"/>
    <property type="match status" value="1"/>
</dbReference>
<evidence type="ECO:0000313" key="11">
    <source>
        <dbReference type="EMBL" id="KFD68250.1"/>
    </source>
</evidence>
<accession>A0A085MFJ8</accession>
<dbReference type="InterPro" id="IPR000169">
    <property type="entry name" value="Pept_cys_AS"/>
</dbReference>
<comment type="similarity">
    <text evidence="1">Belongs to the peptidase C1 family.</text>
</comment>
<dbReference type="PROSITE" id="PS00639">
    <property type="entry name" value="THIOL_PROTEASE_HIS"/>
    <property type="match status" value="1"/>
</dbReference>
<evidence type="ECO:0000259" key="9">
    <source>
        <dbReference type="SMART" id="SM00645"/>
    </source>
</evidence>
<evidence type="ECO:0000256" key="8">
    <source>
        <dbReference type="SAM" id="SignalP"/>
    </source>
</evidence>
<dbReference type="InterPro" id="IPR025660">
    <property type="entry name" value="Pept_his_AS"/>
</dbReference>
<gene>
    <name evidence="10" type="ORF">M513_03118</name>
    <name evidence="11" type="ORF">M514_03118</name>
</gene>
<evidence type="ECO:0000256" key="6">
    <source>
        <dbReference type="ARBA" id="ARBA00023145"/>
    </source>
</evidence>
<keyword evidence="3 8" id="KW-0732">Signal</keyword>
<dbReference type="GO" id="GO:0004197">
    <property type="term" value="F:cysteine-type endopeptidase activity"/>
    <property type="evidence" value="ECO:0007669"/>
    <property type="project" value="InterPro"/>
</dbReference>
<dbReference type="Gene3D" id="3.90.70.10">
    <property type="entry name" value="Cysteine proteinases"/>
    <property type="match status" value="1"/>
</dbReference>
<dbReference type="InterPro" id="IPR025661">
    <property type="entry name" value="Pept_asp_AS"/>
</dbReference>